<dbReference type="Proteomes" id="UP000054776">
    <property type="component" value="Unassembled WGS sequence"/>
</dbReference>
<sequence length="54" mass="5809">MATPAVHKHPGHCSVECLPIGVCIGATACPAQNQHQHKSTMQCSEDCTNTWNHP</sequence>
<accession>A0A0V1BMW7</accession>
<evidence type="ECO:0000313" key="1">
    <source>
        <dbReference type="EMBL" id="KRY38209.1"/>
    </source>
</evidence>
<proteinExistence type="predicted"/>
<organism evidence="1 2">
    <name type="scientific">Trichinella spiralis</name>
    <name type="common">Trichina worm</name>
    <dbReference type="NCBI Taxonomy" id="6334"/>
    <lineage>
        <taxon>Eukaryota</taxon>
        <taxon>Metazoa</taxon>
        <taxon>Ecdysozoa</taxon>
        <taxon>Nematoda</taxon>
        <taxon>Enoplea</taxon>
        <taxon>Dorylaimia</taxon>
        <taxon>Trichinellida</taxon>
        <taxon>Trichinellidae</taxon>
        <taxon>Trichinella</taxon>
    </lineage>
</organism>
<keyword evidence="2" id="KW-1185">Reference proteome</keyword>
<comment type="caution">
    <text evidence="1">The sequence shown here is derived from an EMBL/GenBank/DDBJ whole genome shotgun (WGS) entry which is preliminary data.</text>
</comment>
<evidence type="ECO:0000313" key="2">
    <source>
        <dbReference type="Proteomes" id="UP000054776"/>
    </source>
</evidence>
<dbReference type="InParanoid" id="A0A0V1BMW7"/>
<name>A0A0V1BMW7_TRISP</name>
<dbReference type="EMBL" id="JYDH01000027">
    <property type="protein sequence ID" value="KRY38209.1"/>
    <property type="molecule type" value="Genomic_DNA"/>
</dbReference>
<dbReference type="AlphaFoldDB" id="A0A0V1BMW7"/>
<gene>
    <name evidence="1" type="ORF">T01_3817</name>
</gene>
<protein>
    <submittedName>
        <fullName evidence="1">Uncharacterized protein</fullName>
    </submittedName>
</protein>
<reference evidence="1 2" key="1">
    <citation type="submission" date="2015-01" db="EMBL/GenBank/DDBJ databases">
        <title>Evolution of Trichinella species and genotypes.</title>
        <authorList>
            <person name="Korhonen P.K."/>
            <person name="Edoardo P."/>
            <person name="Giuseppe L.R."/>
            <person name="Gasser R.B."/>
        </authorList>
    </citation>
    <scope>NUCLEOTIDE SEQUENCE [LARGE SCALE GENOMIC DNA]</scope>
    <source>
        <strain evidence="1">ISS3</strain>
    </source>
</reference>